<feature type="transmembrane region" description="Helical" evidence="1">
    <location>
        <begin position="32"/>
        <end position="59"/>
    </location>
</feature>
<protein>
    <submittedName>
        <fullName evidence="2">Uncharacterized protein</fullName>
    </submittedName>
</protein>
<accession>A0A9Q0VZK2</accession>
<keyword evidence="3" id="KW-1185">Reference proteome</keyword>
<keyword evidence="1" id="KW-0472">Membrane</keyword>
<dbReference type="Proteomes" id="UP001151752">
    <property type="component" value="Chromosome 13"/>
</dbReference>
<evidence type="ECO:0000313" key="3">
    <source>
        <dbReference type="Proteomes" id="UP001151752"/>
    </source>
</evidence>
<dbReference type="EMBL" id="JAPFFM010000007">
    <property type="protein sequence ID" value="KAJ6757488.1"/>
    <property type="molecule type" value="Genomic_DNA"/>
</dbReference>
<keyword evidence="1" id="KW-0812">Transmembrane</keyword>
<evidence type="ECO:0000256" key="1">
    <source>
        <dbReference type="SAM" id="Phobius"/>
    </source>
</evidence>
<comment type="caution">
    <text evidence="2">The sequence shown here is derived from an EMBL/GenBank/DDBJ whole genome shotgun (WGS) entry which is preliminary data.</text>
</comment>
<dbReference type="AlphaFoldDB" id="A0A9Q0VZK2"/>
<evidence type="ECO:0000313" key="2">
    <source>
        <dbReference type="EMBL" id="KAJ6757488.1"/>
    </source>
</evidence>
<feature type="transmembrane region" description="Helical" evidence="1">
    <location>
        <begin position="79"/>
        <end position="99"/>
    </location>
</feature>
<keyword evidence="1" id="KW-1133">Transmembrane helix</keyword>
<proteinExistence type="predicted"/>
<sequence>MSQASSSQEHYLEQPEKDRYAWIREEIGARRLLSVLFGFFSLKLDWMAAACPLALIHALPRALVSFFFLVSLQSRSVSFSSLLLSFSSHSIYYVQLMFLNHKLK</sequence>
<reference evidence="2" key="2">
    <citation type="journal article" date="2023" name="Int. J. Mol. Sci.">
        <title>De Novo Assembly and Annotation of 11 Diverse Shrub Willow (Salix) Genomes Reveals Novel Gene Organization in Sex-Linked Regions.</title>
        <authorList>
            <person name="Hyden B."/>
            <person name="Feng K."/>
            <person name="Yates T.B."/>
            <person name="Jawdy S."/>
            <person name="Cereghino C."/>
            <person name="Smart L.B."/>
            <person name="Muchero W."/>
        </authorList>
    </citation>
    <scope>NUCLEOTIDE SEQUENCE</scope>
    <source>
        <tissue evidence="2">Shoot tip</tissue>
    </source>
</reference>
<gene>
    <name evidence="2" type="ORF">OIU74_026696</name>
</gene>
<organism evidence="2 3">
    <name type="scientific">Salix koriyanagi</name>
    <dbReference type="NCBI Taxonomy" id="2511006"/>
    <lineage>
        <taxon>Eukaryota</taxon>
        <taxon>Viridiplantae</taxon>
        <taxon>Streptophyta</taxon>
        <taxon>Embryophyta</taxon>
        <taxon>Tracheophyta</taxon>
        <taxon>Spermatophyta</taxon>
        <taxon>Magnoliopsida</taxon>
        <taxon>eudicotyledons</taxon>
        <taxon>Gunneridae</taxon>
        <taxon>Pentapetalae</taxon>
        <taxon>rosids</taxon>
        <taxon>fabids</taxon>
        <taxon>Malpighiales</taxon>
        <taxon>Salicaceae</taxon>
        <taxon>Saliceae</taxon>
        <taxon>Salix</taxon>
    </lineage>
</organism>
<name>A0A9Q0VZK2_9ROSI</name>
<reference evidence="2" key="1">
    <citation type="submission" date="2022-11" db="EMBL/GenBank/DDBJ databases">
        <authorList>
            <person name="Hyden B.L."/>
            <person name="Feng K."/>
            <person name="Yates T."/>
            <person name="Jawdy S."/>
            <person name="Smart L.B."/>
            <person name="Muchero W."/>
        </authorList>
    </citation>
    <scope>NUCLEOTIDE SEQUENCE</scope>
    <source>
        <tissue evidence="2">Shoot tip</tissue>
    </source>
</reference>